<evidence type="ECO:0000256" key="5">
    <source>
        <dbReference type="ARBA" id="ARBA00023065"/>
    </source>
</evidence>
<dbReference type="KEGG" id="cwo:Cwoe_0760"/>
<comment type="subcellular location">
    <subcellularLocation>
        <location evidence="1">Membrane</location>
        <topology evidence="1">Multi-pass membrane protein</topology>
    </subcellularLocation>
</comment>
<protein>
    <submittedName>
        <fullName evidence="10">Ion transport 2 domain protein</fullName>
    </submittedName>
</protein>
<dbReference type="GO" id="GO:0008076">
    <property type="term" value="C:voltage-gated potassium channel complex"/>
    <property type="evidence" value="ECO:0007669"/>
    <property type="project" value="InterPro"/>
</dbReference>
<evidence type="ECO:0000256" key="1">
    <source>
        <dbReference type="ARBA" id="ARBA00004141"/>
    </source>
</evidence>
<feature type="transmembrane region" description="Helical" evidence="8">
    <location>
        <begin position="127"/>
        <end position="150"/>
    </location>
</feature>
<dbReference type="HOGENOM" id="CLU_089632_1_0_11"/>
<feature type="domain" description="Potassium channel" evidence="9">
    <location>
        <begin position="156"/>
        <end position="215"/>
    </location>
</feature>
<dbReference type="AlphaFoldDB" id="D3FAC4"/>
<feature type="transmembrane region" description="Helical" evidence="8">
    <location>
        <begin position="93"/>
        <end position="115"/>
    </location>
</feature>
<gene>
    <name evidence="10" type="ordered locus">Cwoe_0760</name>
</gene>
<dbReference type="InterPro" id="IPR028325">
    <property type="entry name" value="VG_K_chnl"/>
</dbReference>
<evidence type="ECO:0000256" key="8">
    <source>
        <dbReference type="SAM" id="Phobius"/>
    </source>
</evidence>
<evidence type="ECO:0000256" key="6">
    <source>
        <dbReference type="ARBA" id="ARBA00023136"/>
    </source>
</evidence>
<dbReference type="Pfam" id="PF07885">
    <property type="entry name" value="Ion_trans_2"/>
    <property type="match status" value="1"/>
</dbReference>
<proteinExistence type="predicted"/>
<sequence>MLCAVQKVRLSEEAGYRYGVVLLVAFVAVVFFIVSPERPASRAIGLVLTVTMLVVVVVTGRGGAIMRETTAAVAAVLALGVAVAVALDGVPTWVGSALGIILVGGTIAELVVGLGRMLRVRGVTVQAVAGALAVYLLLGLLCSLIVTVAARAGSGTFFAEGTDGSQSQHVYFSFTTMTTTGYGDLTPATSFGRAIAVVAMLVGQIYLVTIIGLLVGNLRRARTT</sequence>
<keyword evidence="3 8" id="KW-0812">Transmembrane</keyword>
<dbReference type="EMBL" id="CP001854">
    <property type="protein sequence ID" value="ADB49193.1"/>
    <property type="molecule type" value="Genomic_DNA"/>
</dbReference>
<dbReference type="GO" id="GO:0001508">
    <property type="term" value="P:action potential"/>
    <property type="evidence" value="ECO:0007669"/>
    <property type="project" value="TreeGrafter"/>
</dbReference>
<accession>D3FAC4</accession>
<dbReference type="Proteomes" id="UP000008229">
    <property type="component" value="Chromosome"/>
</dbReference>
<feature type="transmembrane region" description="Helical" evidence="8">
    <location>
        <begin position="40"/>
        <end position="58"/>
    </location>
</feature>
<dbReference type="STRING" id="469383.Cwoe_0760"/>
<dbReference type="eggNOG" id="ENOG5031TNP">
    <property type="taxonomic scope" value="Bacteria"/>
</dbReference>
<keyword evidence="4 8" id="KW-1133">Transmembrane helix</keyword>
<dbReference type="PANTHER" id="PTHR11537:SF254">
    <property type="entry name" value="POTASSIUM VOLTAGE-GATED CHANNEL PROTEIN SHAB"/>
    <property type="match status" value="1"/>
</dbReference>
<evidence type="ECO:0000256" key="3">
    <source>
        <dbReference type="ARBA" id="ARBA00022692"/>
    </source>
</evidence>
<feature type="transmembrane region" description="Helical" evidence="8">
    <location>
        <begin position="70"/>
        <end position="87"/>
    </location>
</feature>
<keyword evidence="2" id="KW-0813">Transport</keyword>
<keyword evidence="11" id="KW-1185">Reference proteome</keyword>
<evidence type="ECO:0000313" key="10">
    <source>
        <dbReference type="EMBL" id="ADB49193.1"/>
    </source>
</evidence>
<name>D3FAC4_CONWI</name>
<feature type="transmembrane region" description="Helical" evidence="8">
    <location>
        <begin position="194"/>
        <end position="215"/>
    </location>
</feature>
<evidence type="ECO:0000313" key="11">
    <source>
        <dbReference type="Proteomes" id="UP000008229"/>
    </source>
</evidence>
<dbReference type="GO" id="GO:0005249">
    <property type="term" value="F:voltage-gated potassium channel activity"/>
    <property type="evidence" value="ECO:0007669"/>
    <property type="project" value="InterPro"/>
</dbReference>
<evidence type="ECO:0000256" key="7">
    <source>
        <dbReference type="ARBA" id="ARBA00023303"/>
    </source>
</evidence>
<reference evidence="11" key="2">
    <citation type="submission" date="2010-01" db="EMBL/GenBank/DDBJ databases">
        <title>The complete genome of Conexibacter woesei DSM 14684.</title>
        <authorList>
            <consortium name="US DOE Joint Genome Institute (JGI-PGF)"/>
            <person name="Lucas S."/>
            <person name="Copeland A."/>
            <person name="Lapidus A."/>
            <person name="Glavina del Rio T."/>
            <person name="Dalin E."/>
            <person name="Tice H."/>
            <person name="Bruce D."/>
            <person name="Goodwin L."/>
            <person name="Pitluck S."/>
            <person name="Kyrpides N."/>
            <person name="Mavromatis K."/>
            <person name="Ivanova N."/>
            <person name="Mikhailova N."/>
            <person name="Chertkov O."/>
            <person name="Brettin T."/>
            <person name="Detter J.C."/>
            <person name="Han C."/>
            <person name="Larimer F."/>
            <person name="Land M."/>
            <person name="Hauser L."/>
            <person name="Markowitz V."/>
            <person name="Cheng J.-F."/>
            <person name="Hugenholtz P."/>
            <person name="Woyke T."/>
            <person name="Wu D."/>
            <person name="Pukall R."/>
            <person name="Steenblock K."/>
            <person name="Schneider S."/>
            <person name="Klenk H.-P."/>
            <person name="Eisen J.A."/>
        </authorList>
    </citation>
    <scope>NUCLEOTIDE SEQUENCE [LARGE SCALE GENOMIC DNA]</scope>
    <source>
        <strain evidence="11">DSM 14684 / CIP 108061 / JCM 11494 / NBRC 100937 / ID131577</strain>
    </source>
</reference>
<evidence type="ECO:0000256" key="4">
    <source>
        <dbReference type="ARBA" id="ARBA00022989"/>
    </source>
</evidence>
<keyword evidence="5" id="KW-0406">Ion transport</keyword>
<reference evidence="10 11" key="1">
    <citation type="journal article" date="2010" name="Stand. Genomic Sci.">
        <title>Complete genome sequence of Conexibacter woesei type strain (ID131577).</title>
        <authorList>
            <person name="Pukall R."/>
            <person name="Lapidus A."/>
            <person name="Glavina Del Rio T."/>
            <person name="Copeland A."/>
            <person name="Tice H."/>
            <person name="Cheng J.-F."/>
            <person name="Lucas S."/>
            <person name="Chen F."/>
            <person name="Nolan M."/>
            <person name="Bruce D."/>
            <person name="Goodwin L."/>
            <person name="Pitluck S."/>
            <person name="Mavromatis K."/>
            <person name="Ivanova N."/>
            <person name="Ovchinnikova G."/>
            <person name="Pati A."/>
            <person name="Chen A."/>
            <person name="Palaniappan K."/>
            <person name="Land M."/>
            <person name="Hauser L."/>
            <person name="Chang Y.-J."/>
            <person name="Jeffries C.D."/>
            <person name="Chain P."/>
            <person name="Meincke L."/>
            <person name="Sims D."/>
            <person name="Brettin T."/>
            <person name="Detter J.C."/>
            <person name="Rohde M."/>
            <person name="Goeker M."/>
            <person name="Bristow J."/>
            <person name="Eisen J.A."/>
            <person name="Markowitz V."/>
            <person name="Kyrpides N.C."/>
            <person name="Klenk H.-P."/>
            <person name="Hugenholtz P."/>
        </authorList>
    </citation>
    <scope>NUCLEOTIDE SEQUENCE [LARGE SCALE GENOMIC DNA]</scope>
    <source>
        <strain evidence="11">DSM 14684 / CIP 108061 / JCM 11494 / NBRC 100937 / ID131577</strain>
    </source>
</reference>
<dbReference type="Gene3D" id="1.10.287.70">
    <property type="match status" value="1"/>
</dbReference>
<keyword evidence="6 8" id="KW-0472">Membrane</keyword>
<dbReference type="SUPFAM" id="SSF81324">
    <property type="entry name" value="Voltage-gated potassium channels"/>
    <property type="match status" value="1"/>
</dbReference>
<organism evidence="10 11">
    <name type="scientific">Conexibacter woesei (strain DSM 14684 / CCUG 47730 / CIP 108061 / JCM 11494 / NBRC 100937 / ID131577)</name>
    <dbReference type="NCBI Taxonomy" id="469383"/>
    <lineage>
        <taxon>Bacteria</taxon>
        <taxon>Bacillati</taxon>
        <taxon>Actinomycetota</taxon>
        <taxon>Thermoleophilia</taxon>
        <taxon>Solirubrobacterales</taxon>
        <taxon>Conexibacteraceae</taxon>
        <taxon>Conexibacter</taxon>
    </lineage>
</organism>
<evidence type="ECO:0000256" key="2">
    <source>
        <dbReference type="ARBA" id="ARBA00022448"/>
    </source>
</evidence>
<keyword evidence="7" id="KW-0407">Ion channel</keyword>
<dbReference type="PANTHER" id="PTHR11537">
    <property type="entry name" value="VOLTAGE-GATED POTASSIUM CHANNEL"/>
    <property type="match status" value="1"/>
</dbReference>
<evidence type="ECO:0000259" key="9">
    <source>
        <dbReference type="Pfam" id="PF07885"/>
    </source>
</evidence>
<feature type="transmembrane region" description="Helical" evidence="8">
    <location>
        <begin position="16"/>
        <end position="34"/>
    </location>
</feature>
<dbReference type="InterPro" id="IPR013099">
    <property type="entry name" value="K_chnl_dom"/>
</dbReference>